<accession>A0ABU9QTQ9</accession>
<protein>
    <submittedName>
        <fullName evidence="1">Uncharacterized protein</fullName>
    </submittedName>
</protein>
<proteinExistence type="predicted"/>
<dbReference type="Proteomes" id="UP001481677">
    <property type="component" value="Unassembled WGS sequence"/>
</dbReference>
<name>A0ABU9QTQ9_9BURK</name>
<dbReference type="EMBL" id="JAZHGA010000001">
    <property type="protein sequence ID" value="MEM5338154.1"/>
    <property type="molecule type" value="Genomic_DNA"/>
</dbReference>
<comment type="caution">
    <text evidence="1">The sequence shown here is derived from an EMBL/GenBank/DDBJ whole genome shotgun (WGS) entry which is preliminary data.</text>
</comment>
<sequence length="117" mass="13315">MTFFDPIIAAIARSGTKAAMNADCIDYESLTLMMEKRIAAHVKAARKKRSRQEEKERVFFTAAANEALFVWMQLASRMNPELYHADRARLTRMVEDIAAESSPVAHERFHVETLTLA</sequence>
<gene>
    <name evidence="1" type="ORF">V4C56_00770</name>
</gene>
<organism evidence="1 2">
    <name type="scientific">Paraburkholderia azotifigens</name>
    <dbReference type="NCBI Taxonomy" id="2057004"/>
    <lineage>
        <taxon>Bacteria</taxon>
        <taxon>Pseudomonadati</taxon>
        <taxon>Pseudomonadota</taxon>
        <taxon>Betaproteobacteria</taxon>
        <taxon>Burkholderiales</taxon>
        <taxon>Burkholderiaceae</taxon>
        <taxon>Paraburkholderia</taxon>
    </lineage>
</organism>
<evidence type="ECO:0000313" key="2">
    <source>
        <dbReference type="Proteomes" id="UP001481677"/>
    </source>
</evidence>
<evidence type="ECO:0000313" key="1">
    <source>
        <dbReference type="EMBL" id="MEM5338154.1"/>
    </source>
</evidence>
<reference evidence="1 2" key="1">
    <citation type="submission" date="2024-01" db="EMBL/GenBank/DDBJ databases">
        <title>The diversity of rhizobia nodulating Mimosa spp. in eleven states of Brazil covering several biomes is determined by host plant, location, and edaphic factors.</title>
        <authorList>
            <person name="Rouws L."/>
            <person name="Barauna A."/>
            <person name="Beukes C."/>
            <person name="De Faria S.M."/>
            <person name="Gross E."/>
            <person name="Dos Reis Junior F.B."/>
            <person name="Simon M."/>
            <person name="Maluk M."/>
            <person name="Odee D.W."/>
            <person name="Kenicer G."/>
            <person name="Young J.P.W."/>
            <person name="Reis V.M."/>
            <person name="Zilli J."/>
            <person name="James E.K."/>
        </authorList>
    </citation>
    <scope>NUCLEOTIDE SEQUENCE [LARGE SCALE GENOMIC DNA]</scope>
    <source>
        <strain evidence="1 2">JPY530</strain>
    </source>
</reference>
<keyword evidence="2" id="KW-1185">Reference proteome</keyword>
<dbReference type="RefSeq" id="WP_240057422.1">
    <property type="nucleotide sequence ID" value="NZ_JAZHFZ010000001.1"/>
</dbReference>